<evidence type="ECO:0000256" key="2">
    <source>
        <dbReference type="ARBA" id="ARBA00005695"/>
    </source>
</evidence>
<dbReference type="Gene3D" id="3.10.105.10">
    <property type="entry name" value="Dipeptide-binding Protein, Domain 3"/>
    <property type="match status" value="1"/>
</dbReference>
<dbReference type="InterPro" id="IPR039424">
    <property type="entry name" value="SBP_5"/>
</dbReference>
<dbReference type="PROSITE" id="PS51257">
    <property type="entry name" value="PROKAR_LIPOPROTEIN"/>
    <property type="match status" value="1"/>
</dbReference>
<comment type="subcellular location">
    <subcellularLocation>
        <location evidence="1">Cell envelope</location>
    </subcellularLocation>
</comment>
<feature type="domain" description="Solute-binding protein family 5" evidence="5">
    <location>
        <begin position="82"/>
        <end position="447"/>
    </location>
</feature>
<accession>A0AAW9QI38</accession>
<organism evidence="6 7">
    <name type="scientific">Pannus brasiliensis CCIBt3594</name>
    <dbReference type="NCBI Taxonomy" id="1427578"/>
    <lineage>
        <taxon>Bacteria</taxon>
        <taxon>Bacillati</taxon>
        <taxon>Cyanobacteriota</taxon>
        <taxon>Cyanophyceae</taxon>
        <taxon>Oscillatoriophycideae</taxon>
        <taxon>Chroococcales</taxon>
        <taxon>Microcystaceae</taxon>
        <taxon>Pannus</taxon>
    </lineage>
</organism>
<evidence type="ECO:0000256" key="1">
    <source>
        <dbReference type="ARBA" id="ARBA00004196"/>
    </source>
</evidence>
<comment type="caution">
    <text evidence="6">The sequence shown here is derived from an EMBL/GenBank/DDBJ whole genome shotgun (WGS) entry which is preliminary data.</text>
</comment>
<sequence>MERLRGLYRYFSLFLVCLLLVVGCRATTPDTPKTRGGDRISIGTTLKPRTIDPADSYELAGLFIIYNVGETLYTYEPGTTTLKPLLAKDFPKISPDGLTYRIPLRQGVIFHDGTPFNAEAMVFSLNRFLKNGGEPSFLLGDTIDTVKAIGEYEIEIALKRPFAAFPALLAYPGACAVSPKAYEIGEGKFKNEELIGTGPYRLTEVTSDAFRLDAFDRYWGEPAKNKGVDVQIYLSNPANLFNAFQTGAIDVAYQSLLAPQVRKLREEAENGKWKAIESSGSAINFMALNFNSEPTNNISVRRAIASLIDRDLLNDRILQGQGIPLFSLIPTTFAESRPVFEKRYGRRDVEGAKQYLKTAGYSAEKPATVEIWHSSGSITSSTVAAVLKALSKRDLEGMIRFEPNSILGAAFFKNIGRGLYTTALSNWYPDFLDADNYIYPFLDCAKGSPKTGCEEGGARGQGSFFYSQKMNELIDRSRTESDPAKRTAIFAEIQDILAEEVPYIPLWQTKEYAFARNGLRGVIINPSQTFPFWTIEGKSTS</sequence>
<dbReference type="PIRSF" id="PIRSF002741">
    <property type="entry name" value="MppA"/>
    <property type="match status" value="1"/>
</dbReference>
<evidence type="ECO:0000313" key="7">
    <source>
        <dbReference type="Proteomes" id="UP001328733"/>
    </source>
</evidence>
<dbReference type="RefSeq" id="WP_332864119.1">
    <property type="nucleotide sequence ID" value="NZ_JBAFSM010000009.1"/>
</dbReference>
<dbReference type="PANTHER" id="PTHR30290:SF10">
    <property type="entry name" value="PERIPLASMIC OLIGOPEPTIDE-BINDING PROTEIN-RELATED"/>
    <property type="match status" value="1"/>
</dbReference>
<dbReference type="GO" id="GO:0042597">
    <property type="term" value="C:periplasmic space"/>
    <property type="evidence" value="ECO:0007669"/>
    <property type="project" value="UniProtKB-ARBA"/>
</dbReference>
<dbReference type="AlphaFoldDB" id="A0AAW9QI38"/>
<dbReference type="Proteomes" id="UP001328733">
    <property type="component" value="Unassembled WGS sequence"/>
</dbReference>
<keyword evidence="3" id="KW-0813">Transport</keyword>
<dbReference type="CDD" id="cd08519">
    <property type="entry name" value="PBP2_NikA_DppA_OppA_like_20"/>
    <property type="match status" value="1"/>
</dbReference>
<keyword evidence="4" id="KW-0732">Signal</keyword>
<evidence type="ECO:0000256" key="4">
    <source>
        <dbReference type="ARBA" id="ARBA00022729"/>
    </source>
</evidence>
<name>A0AAW9QI38_9CHRO</name>
<dbReference type="Gene3D" id="3.40.190.10">
    <property type="entry name" value="Periplasmic binding protein-like II"/>
    <property type="match status" value="1"/>
</dbReference>
<dbReference type="SUPFAM" id="SSF53850">
    <property type="entry name" value="Periplasmic binding protein-like II"/>
    <property type="match status" value="1"/>
</dbReference>
<evidence type="ECO:0000259" key="5">
    <source>
        <dbReference type="Pfam" id="PF00496"/>
    </source>
</evidence>
<dbReference type="GO" id="GO:0015833">
    <property type="term" value="P:peptide transport"/>
    <property type="evidence" value="ECO:0007669"/>
    <property type="project" value="TreeGrafter"/>
</dbReference>
<proteinExistence type="inferred from homology"/>
<dbReference type="EMBL" id="JBAFSM010000009">
    <property type="protein sequence ID" value="MEG3436655.1"/>
    <property type="molecule type" value="Genomic_DNA"/>
</dbReference>
<dbReference type="GO" id="GO:1904680">
    <property type="term" value="F:peptide transmembrane transporter activity"/>
    <property type="evidence" value="ECO:0007669"/>
    <property type="project" value="TreeGrafter"/>
</dbReference>
<protein>
    <submittedName>
        <fullName evidence="6">ABC transporter substrate-binding protein</fullName>
    </submittedName>
</protein>
<dbReference type="PANTHER" id="PTHR30290">
    <property type="entry name" value="PERIPLASMIC BINDING COMPONENT OF ABC TRANSPORTER"/>
    <property type="match status" value="1"/>
</dbReference>
<comment type="similarity">
    <text evidence="2">Belongs to the bacterial solute-binding protein 5 family.</text>
</comment>
<dbReference type="InterPro" id="IPR000914">
    <property type="entry name" value="SBP_5_dom"/>
</dbReference>
<dbReference type="GO" id="GO:0030313">
    <property type="term" value="C:cell envelope"/>
    <property type="evidence" value="ECO:0007669"/>
    <property type="project" value="UniProtKB-SubCell"/>
</dbReference>
<dbReference type="GO" id="GO:0043190">
    <property type="term" value="C:ATP-binding cassette (ABC) transporter complex"/>
    <property type="evidence" value="ECO:0007669"/>
    <property type="project" value="InterPro"/>
</dbReference>
<reference evidence="6 7" key="1">
    <citation type="submission" date="2024-01" db="EMBL/GenBank/DDBJ databases">
        <title>Genomic insights into the taxonomy and metabolism of the cyanobacterium Pannus brasiliensis CCIBt3594.</title>
        <authorList>
            <person name="Machado M."/>
            <person name="Botero N.B."/>
            <person name="Andreote A.P.D."/>
            <person name="Feitosa A.M.T."/>
            <person name="Popin R."/>
            <person name="Sivonen K."/>
            <person name="Fiore M.F."/>
        </authorList>
    </citation>
    <scope>NUCLEOTIDE SEQUENCE [LARGE SCALE GENOMIC DNA]</scope>
    <source>
        <strain evidence="6 7">CCIBt3594</strain>
    </source>
</reference>
<dbReference type="InterPro" id="IPR030678">
    <property type="entry name" value="Peptide/Ni-bd"/>
</dbReference>
<dbReference type="Pfam" id="PF00496">
    <property type="entry name" value="SBP_bac_5"/>
    <property type="match status" value="1"/>
</dbReference>
<gene>
    <name evidence="6" type="ORF">V0288_05940</name>
</gene>
<keyword evidence="7" id="KW-1185">Reference proteome</keyword>
<evidence type="ECO:0000313" key="6">
    <source>
        <dbReference type="EMBL" id="MEG3436655.1"/>
    </source>
</evidence>
<evidence type="ECO:0000256" key="3">
    <source>
        <dbReference type="ARBA" id="ARBA00022448"/>
    </source>
</evidence>